<evidence type="ECO:0000313" key="1">
    <source>
        <dbReference type="EMBL" id="KAJ8027317.1"/>
    </source>
</evidence>
<dbReference type="AlphaFoldDB" id="A0A9Q1BIP5"/>
<reference evidence="1" key="1">
    <citation type="submission" date="2021-10" db="EMBL/GenBank/DDBJ databases">
        <title>Tropical sea cucumber genome reveals ecological adaptation and Cuvierian tubules defense mechanism.</title>
        <authorList>
            <person name="Chen T."/>
        </authorList>
    </citation>
    <scope>NUCLEOTIDE SEQUENCE</scope>
    <source>
        <strain evidence="1">Nanhai2018</strain>
        <tissue evidence="1">Muscle</tissue>
    </source>
</reference>
<keyword evidence="2" id="KW-1185">Reference proteome</keyword>
<dbReference type="Proteomes" id="UP001152320">
    <property type="component" value="Chromosome 16"/>
</dbReference>
<name>A0A9Q1BIP5_HOLLE</name>
<dbReference type="EMBL" id="JAIZAY010000016">
    <property type="protein sequence ID" value="KAJ8027317.1"/>
    <property type="molecule type" value="Genomic_DNA"/>
</dbReference>
<proteinExistence type="predicted"/>
<comment type="caution">
    <text evidence="1">The sequence shown here is derived from an EMBL/GenBank/DDBJ whole genome shotgun (WGS) entry which is preliminary data.</text>
</comment>
<organism evidence="1 2">
    <name type="scientific">Holothuria leucospilota</name>
    <name type="common">Black long sea cucumber</name>
    <name type="synonym">Mertensiothuria leucospilota</name>
    <dbReference type="NCBI Taxonomy" id="206669"/>
    <lineage>
        <taxon>Eukaryota</taxon>
        <taxon>Metazoa</taxon>
        <taxon>Echinodermata</taxon>
        <taxon>Eleutherozoa</taxon>
        <taxon>Echinozoa</taxon>
        <taxon>Holothuroidea</taxon>
        <taxon>Aspidochirotacea</taxon>
        <taxon>Aspidochirotida</taxon>
        <taxon>Holothuriidae</taxon>
        <taxon>Holothuria</taxon>
    </lineage>
</organism>
<sequence length="122" mass="14118">MLVQLRKGRTRILLRSNGIKPFVVSPSKSLAYLDLANIVTVTQELLQELFDVCNHTNEDNPSQSDNVNIRSERENVREFNLKRYPHLNENDPIASMTESEIIRKFVDLDKSILTPPERNQIK</sequence>
<accession>A0A9Q1BIP5</accession>
<evidence type="ECO:0000313" key="2">
    <source>
        <dbReference type="Proteomes" id="UP001152320"/>
    </source>
</evidence>
<gene>
    <name evidence="1" type="ORF">HOLleu_32431</name>
</gene>
<protein>
    <submittedName>
        <fullName evidence="1">Uncharacterized protein</fullName>
    </submittedName>
</protein>